<dbReference type="InterPro" id="IPR013783">
    <property type="entry name" value="Ig-like_fold"/>
</dbReference>
<keyword evidence="5" id="KW-0326">Glycosidase</keyword>
<dbReference type="AlphaFoldDB" id="A0A845G9C8"/>
<dbReference type="SUPFAM" id="SSF49303">
    <property type="entry name" value="beta-Galactosidase/glucuronidase domain"/>
    <property type="match status" value="2"/>
</dbReference>
<dbReference type="Gene3D" id="2.60.120.260">
    <property type="entry name" value="Galactose-binding domain-like"/>
    <property type="match status" value="1"/>
</dbReference>
<dbReference type="Gene3D" id="2.60.40.10">
    <property type="entry name" value="Immunoglobulins"/>
    <property type="match status" value="2"/>
</dbReference>
<dbReference type="Gene3D" id="2.70.98.10">
    <property type="match status" value="1"/>
</dbReference>
<dbReference type="Gene3D" id="3.20.20.80">
    <property type="entry name" value="Glycosidases"/>
    <property type="match status" value="1"/>
</dbReference>
<keyword evidence="4 9" id="KW-0378">Hydrolase</keyword>
<evidence type="ECO:0000256" key="4">
    <source>
        <dbReference type="ARBA" id="ARBA00022801"/>
    </source>
</evidence>
<reference evidence="9 10" key="1">
    <citation type="submission" date="2020-01" db="EMBL/GenBank/DDBJ databases">
        <title>Novel species isolated from a subtropical stream in China.</title>
        <authorList>
            <person name="Lu H."/>
        </authorList>
    </citation>
    <scope>NUCLEOTIDE SEQUENCE [LARGE SCALE GENOMIC DNA]</scope>
    <source>
        <strain evidence="9 10">FT82W</strain>
    </source>
</reference>
<evidence type="ECO:0000256" key="1">
    <source>
        <dbReference type="ARBA" id="ARBA00001412"/>
    </source>
</evidence>
<dbReference type="PANTHER" id="PTHR46323">
    <property type="entry name" value="BETA-GALACTOSIDASE"/>
    <property type="match status" value="1"/>
</dbReference>
<evidence type="ECO:0000313" key="9">
    <source>
        <dbReference type="EMBL" id="MYM89507.1"/>
    </source>
</evidence>
<dbReference type="SUPFAM" id="SSF51445">
    <property type="entry name" value="(Trans)glycosidases"/>
    <property type="match status" value="1"/>
</dbReference>
<dbReference type="Pfam" id="PF02837">
    <property type="entry name" value="Glyco_hydro_2_N"/>
    <property type="match status" value="1"/>
</dbReference>
<dbReference type="InterPro" id="IPR006103">
    <property type="entry name" value="Glyco_hydro_2_cat"/>
</dbReference>
<organism evidence="9 10">
    <name type="scientific">Duganella vulcania</name>
    <dbReference type="NCBI Taxonomy" id="2692166"/>
    <lineage>
        <taxon>Bacteria</taxon>
        <taxon>Pseudomonadati</taxon>
        <taxon>Pseudomonadota</taxon>
        <taxon>Betaproteobacteria</taxon>
        <taxon>Burkholderiales</taxon>
        <taxon>Oxalobacteraceae</taxon>
        <taxon>Telluria group</taxon>
        <taxon>Duganella</taxon>
    </lineage>
</organism>
<dbReference type="GO" id="GO:0030246">
    <property type="term" value="F:carbohydrate binding"/>
    <property type="evidence" value="ECO:0007669"/>
    <property type="project" value="InterPro"/>
</dbReference>
<feature type="signal peptide" evidence="7">
    <location>
        <begin position="1"/>
        <end position="17"/>
    </location>
</feature>
<evidence type="ECO:0000259" key="8">
    <source>
        <dbReference type="SMART" id="SM01038"/>
    </source>
</evidence>
<dbReference type="InterPro" id="IPR008979">
    <property type="entry name" value="Galactose-bd-like_sf"/>
</dbReference>
<comment type="similarity">
    <text evidence="2">Belongs to the glycosyl hydrolase 2 family.</text>
</comment>
<comment type="caution">
    <text evidence="9">The sequence shown here is derived from an EMBL/GenBank/DDBJ whole genome shotgun (WGS) entry which is preliminary data.</text>
</comment>
<dbReference type="EC" id="3.2.1.23" evidence="3"/>
<evidence type="ECO:0000256" key="3">
    <source>
        <dbReference type="ARBA" id="ARBA00012756"/>
    </source>
</evidence>
<feature type="chain" id="PRO_5032491439" description="beta-galactosidase" evidence="7">
    <location>
        <begin position="18"/>
        <end position="931"/>
    </location>
</feature>
<dbReference type="InterPro" id="IPR006102">
    <property type="entry name" value="Ig-like_GH2"/>
</dbReference>
<protein>
    <recommendedName>
        <fullName evidence="3">beta-galactosidase</fullName>
        <ecNumber evidence="3">3.2.1.23</ecNumber>
    </recommendedName>
    <alternativeName>
        <fullName evidence="6">Lactase</fullName>
    </alternativeName>
</protein>
<dbReference type="EMBL" id="WWCW01000077">
    <property type="protein sequence ID" value="MYM89507.1"/>
    <property type="molecule type" value="Genomic_DNA"/>
</dbReference>
<dbReference type="Pfam" id="PF02836">
    <property type="entry name" value="Glyco_hydro_2_C"/>
    <property type="match status" value="1"/>
</dbReference>
<dbReference type="InterPro" id="IPR050347">
    <property type="entry name" value="Bact_Beta-galactosidase"/>
</dbReference>
<dbReference type="GO" id="GO:0009341">
    <property type="term" value="C:beta-galactosidase complex"/>
    <property type="evidence" value="ECO:0007669"/>
    <property type="project" value="InterPro"/>
</dbReference>
<evidence type="ECO:0000256" key="5">
    <source>
        <dbReference type="ARBA" id="ARBA00023295"/>
    </source>
</evidence>
<evidence type="ECO:0000256" key="2">
    <source>
        <dbReference type="ARBA" id="ARBA00007401"/>
    </source>
</evidence>
<dbReference type="InterPro" id="IPR006104">
    <property type="entry name" value="Glyco_hydro_2_N"/>
</dbReference>
<name>A0A845G9C8_9BURK</name>
<dbReference type="SMART" id="SM01038">
    <property type="entry name" value="Bgal_small_N"/>
    <property type="match status" value="1"/>
</dbReference>
<dbReference type="InterPro" id="IPR004199">
    <property type="entry name" value="B-gal_small/dom_5"/>
</dbReference>
<dbReference type="Pfam" id="PF02929">
    <property type="entry name" value="Bgal_small_N"/>
    <property type="match status" value="1"/>
</dbReference>
<dbReference type="RefSeq" id="WP_161098425.1">
    <property type="nucleotide sequence ID" value="NZ_WWCW01000077.1"/>
</dbReference>
<dbReference type="GO" id="GO:0004565">
    <property type="term" value="F:beta-galactosidase activity"/>
    <property type="evidence" value="ECO:0007669"/>
    <property type="project" value="UniProtKB-EC"/>
</dbReference>
<proteinExistence type="inferred from homology"/>
<dbReference type="InterPro" id="IPR017853">
    <property type="entry name" value="GH"/>
</dbReference>
<dbReference type="Pfam" id="PF00703">
    <property type="entry name" value="Glyco_hydro_2"/>
    <property type="match status" value="1"/>
</dbReference>
<feature type="domain" description="Beta galactosidase small chain/" evidence="8">
    <location>
        <begin position="671"/>
        <end position="897"/>
    </location>
</feature>
<accession>A0A845G9C8</accession>
<dbReference type="InterPro" id="IPR036156">
    <property type="entry name" value="Beta-gal/glucu_dom_sf"/>
</dbReference>
<dbReference type="SUPFAM" id="SSF74650">
    <property type="entry name" value="Galactose mutarotase-like"/>
    <property type="match status" value="1"/>
</dbReference>
<evidence type="ECO:0000256" key="7">
    <source>
        <dbReference type="SAM" id="SignalP"/>
    </source>
</evidence>
<dbReference type="InterPro" id="IPR014718">
    <property type="entry name" value="GH-type_carb-bd"/>
</dbReference>
<dbReference type="PANTHER" id="PTHR46323:SF2">
    <property type="entry name" value="BETA-GALACTOSIDASE"/>
    <property type="match status" value="1"/>
</dbReference>
<evidence type="ECO:0000313" key="10">
    <source>
        <dbReference type="Proteomes" id="UP000470302"/>
    </source>
</evidence>
<evidence type="ECO:0000256" key="6">
    <source>
        <dbReference type="ARBA" id="ARBA00032230"/>
    </source>
</evidence>
<gene>
    <name evidence="9" type="ORF">GTP91_20305</name>
</gene>
<dbReference type="SUPFAM" id="SSF49785">
    <property type="entry name" value="Galactose-binding domain-like"/>
    <property type="match status" value="1"/>
</dbReference>
<dbReference type="InterPro" id="IPR006101">
    <property type="entry name" value="Glyco_hydro_2"/>
</dbReference>
<dbReference type="InterPro" id="IPR011013">
    <property type="entry name" value="Gal_mutarotase_sf_dom"/>
</dbReference>
<comment type="catalytic activity">
    <reaction evidence="1">
        <text>Hydrolysis of terminal non-reducing beta-D-galactose residues in beta-D-galactosides.</text>
        <dbReference type="EC" id="3.2.1.23"/>
    </reaction>
</comment>
<sequence length="931" mass="102837">MRGLLCLLLLALCRLCAADTTQVQYLSGTDKDHRVDWQFMVNGGRHSGTWTTIPVPSNWEMEGFGTYRYYSDWENGPAPDKTGIYRHTFKVPADWQGRRIDIVFGGAMTDTLVKINGQPAGPVHQGGFYEFRYDVSALLKPGADNQLEVTVDRYSADASVNRAERAGDFWMFSGIYRPVWLEAKPQHNIERVSLDAKHNGDFDADVFIDGGQAGKVVARVFTLDGKPLAADMSAAVADGKAHVRGHLDGVSPWSAESPQRYRVRFQLLDGGRVVHETSKVIGFRTVELRKRDGLYVNGVKVRLKGSNRHSIWPTSGRTTSKELSYLDAKLMKDMNMNAVRMSHYPPDAHFLDVADELGLYVIDELTGWQKAYDTGVATPLVKELVERDQHHPSIIFWANGNEGGFNLELDRLYPMWDAQRRPVIHPWANFGGIDTAHYPTYDCCATSLFHGRDVFMPTEFLHGLYDGGAGASLDDWWKAMLANPLSAGGFIWSFVDEGIVRDDKGGIVDVAGNQAPDGILGPYREKEGSFFAIKKIWSPVYLPLGELSSLAPTFDGSILLENRYDFSNLNRLKLSWKLVRFGAGVGHTVVAQGSSKAPDVAAGMRGVTRIALPQDWAQQDALYFTAADADGREIYTWSWMISGAEKVALRMQSERPSAGAAWVTELADGFLLQAGTVSATIDKATGYLRELKKGDAVAPLSNGPRLVAGSATLKSIRAAGEGGDAVVRAEFTGSLRRINWRLNAAGALSVNYAYSVEAGKQVDALGVSFDYPEQQVRSVRWLGRGPYRVWKNRRQGVEFDVWDKAYNDTVSGLSWNYPEFKGFHDQVYWARLATSNLPLTFINHADDIALRLFTPREASGEGSEPKATHVDFPPGDISFLNAILPIGTKFHAPDEMGPSGRRARAPNLGIWLENTIDIVVGDQPAAASQAR</sequence>
<dbReference type="PRINTS" id="PR00132">
    <property type="entry name" value="GLHYDRLASE2"/>
</dbReference>
<dbReference type="GO" id="GO:0005990">
    <property type="term" value="P:lactose catabolic process"/>
    <property type="evidence" value="ECO:0007669"/>
    <property type="project" value="TreeGrafter"/>
</dbReference>
<dbReference type="Proteomes" id="UP000470302">
    <property type="component" value="Unassembled WGS sequence"/>
</dbReference>
<keyword evidence="7" id="KW-0732">Signal</keyword>